<gene>
    <name evidence="2" type="ORF">PoMZ_03307</name>
</gene>
<keyword evidence="1" id="KW-1133">Transmembrane helix</keyword>
<protein>
    <submittedName>
        <fullName evidence="2">Uncharacterized protein</fullName>
    </submittedName>
</protein>
<reference evidence="2 3" key="1">
    <citation type="journal article" date="2019" name="Mol. Biol. Evol.">
        <title>Blast fungal genomes show frequent chromosomal changes, gene gains and losses, and effector gene turnover.</title>
        <authorList>
            <person name="Gomez Luciano L.B."/>
            <person name="Jason Tsai I."/>
            <person name="Chuma I."/>
            <person name="Tosa Y."/>
            <person name="Chen Y.H."/>
            <person name="Li J.Y."/>
            <person name="Li M.Y."/>
            <person name="Jade Lu M.Y."/>
            <person name="Nakayashiki H."/>
            <person name="Li W.H."/>
        </authorList>
    </citation>
    <scope>NUCLEOTIDE SEQUENCE [LARGE SCALE GENOMIC DNA]</scope>
    <source>
        <strain evidence="2">MZ5-1-6</strain>
    </source>
</reference>
<dbReference type="AlphaFoldDB" id="A0A4V1C620"/>
<evidence type="ECO:0000313" key="2">
    <source>
        <dbReference type="EMBL" id="QBZ58355.1"/>
    </source>
</evidence>
<dbReference type="EMBL" id="CP034206">
    <property type="protein sequence ID" value="QBZ58355.1"/>
    <property type="molecule type" value="Genomic_DNA"/>
</dbReference>
<proteinExistence type="predicted"/>
<organism evidence="2 3">
    <name type="scientific">Pyricularia oryzae</name>
    <name type="common">Rice blast fungus</name>
    <name type="synonym">Magnaporthe oryzae</name>
    <dbReference type="NCBI Taxonomy" id="318829"/>
    <lineage>
        <taxon>Eukaryota</taxon>
        <taxon>Fungi</taxon>
        <taxon>Dikarya</taxon>
        <taxon>Ascomycota</taxon>
        <taxon>Pezizomycotina</taxon>
        <taxon>Sordariomycetes</taxon>
        <taxon>Sordariomycetidae</taxon>
        <taxon>Magnaporthales</taxon>
        <taxon>Pyriculariaceae</taxon>
        <taxon>Pyricularia</taxon>
    </lineage>
</organism>
<evidence type="ECO:0000313" key="3">
    <source>
        <dbReference type="Proteomes" id="UP000294847"/>
    </source>
</evidence>
<evidence type="ECO:0000256" key="1">
    <source>
        <dbReference type="SAM" id="Phobius"/>
    </source>
</evidence>
<dbReference type="Proteomes" id="UP000294847">
    <property type="component" value="Chromosome 3"/>
</dbReference>
<keyword evidence="1" id="KW-0812">Transmembrane</keyword>
<keyword evidence="1" id="KW-0472">Membrane</keyword>
<name>A0A4V1C620_PYROR</name>
<accession>A0A4V1C620</accession>
<feature type="transmembrane region" description="Helical" evidence="1">
    <location>
        <begin position="61"/>
        <end position="86"/>
    </location>
</feature>
<sequence length="87" mass="9683">MSEATSGSDLASFGTNWRGGGKRITAGRSAYRGGDVEFFWRRFTYTTYACALLAEQCIYPASAFLCIGLGLYLRHFGANMILFFILF</sequence>